<reference evidence="3" key="1">
    <citation type="journal article" date="2008" name="Nature">
        <title>The amphioxus genome and the evolution of the chordate karyotype.</title>
        <authorList>
            <consortium name="US DOE Joint Genome Institute (JGI-PGF)"/>
            <person name="Putnam N.H."/>
            <person name="Butts T."/>
            <person name="Ferrier D.E.K."/>
            <person name="Furlong R.F."/>
            <person name="Hellsten U."/>
            <person name="Kawashima T."/>
            <person name="Robinson-Rechavi M."/>
            <person name="Shoguchi E."/>
            <person name="Terry A."/>
            <person name="Yu J.-K."/>
            <person name="Benito-Gutierrez E.L."/>
            <person name="Dubchak I."/>
            <person name="Garcia-Fernandez J."/>
            <person name="Gibson-Brown J.J."/>
            <person name="Grigoriev I.V."/>
            <person name="Horton A.C."/>
            <person name="de Jong P.J."/>
            <person name="Jurka J."/>
            <person name="Kapitonov V.V."/>
            <person name="Kohara Y."/>
            <person name="Kuroki Y."/>
            <person name="Lindquist E."/>
            <person name="Lucas S."/>
            <person name="Osoegawa K."/>
            <person name="Pennacchio L.A."/>
            <person name="Salamov A.A."/>
            <person name="Satou Y."/>
            <person name="Sauka-Spengler T."/>
            <person name="Schmutz J."/>
            <person name="Shin-I T."/>
            <person name="Toyoda A."/>
            <person name="Bronner-Fraser M."/>
            <person name="Fujiyama A."/>
            <person name="Holland L.Z."/>
            <person name="Holland P.W.H."/>
            <person name="Satoh N."/>
            <person name="Rokhsar D.S."/>
        </authorList>
    </citation>
    <scope>NUCLEOTIDE SEQUENCE [LARGE SCALE GENOMIC DNA]</scope>
    <source>
        <strain evidence="3">S238N-H82</strain>
        <tissue evidence="3">Testes</tissue>
    </source>
</reference>
<proteinExistence type="predicted"/>
<dbReference type="PANTHER" id="PTHR23011">
    <property type="entry name" value="CYCLIC NUCLEOTIDE-BINDING DOMAIN CONTAINING PROTEIN"/>
    <property type="match status" value="1"/>
</dbReference>
<sequence length="531" mass="60825">MAAEVAQVRIPGPLSKRSNSDTSVTDGDRRDSVKSDSGSSVASRRAARPHDRTTRRRSVAVMDLGSHARKPVQAFKSHLGGSLLASRRGTAAFRSMFLPKLDAEPEEPKIPDVVPTRVKDLLRKPAKDRTEEEADTIVRTMQKMPDFALFPFEIQKQLCQVAWYDSFGTGRVIIREGHAADGFYFVLSGRLVESYAAEDEANTVLRHGMKFGDYVRIFNLQEDMETANLDICRHLSVFKLWPIEKLEEHPDAWTMQNYQPGFVIVPDSKRCDWIYVVKTGQCKVLKRMTPNEGWTVDQRQENRLLYSREMSRAHQERKELITAQGDREKDQRQENRLLYSREMSRAHQERKELITAQGNLEKDNRALISVLWRNVRKSRTPISGIQSSRLDNRHDNKEKGPTRMQLGSRIFDPDPSKPVFVVLDVLGPGQCFGFRSVLASSERGPSVSLVSNSAEVIQIKKKFFLKHADETVLSHIKMKYTPWPSQEDVLASLWKEHQWEDFKRDALYRAVSSVTSRQAVQMQRPKTTKTN</sequence>
<dbReference type="InterPro" id="IPR014710">
    <property type="entry name" value="RmlC-like_jellyroll"/>
</dbReference>
<dbReference type="CDD" id="cd00038">
    <property type="entry name" value="CAP_ED"/>
    <property type="match status" value="1"/>
</dbReference>
<evidence type="ECO:0000256" key="1">
    <source>
        <dbReference type="SAM" id="MobiDB-lite"/>
    </source>
</evidence>
<feature type="region of interest" description="Disordered" evidence="1">
    <location>
        <begin position="1"/>
        <end position="57"/>
    </location>
</feature>
<dbReference type="PANTHER" id="PTHR23011:SF38">
    <property type="entry name" value="CYCLIC NUCLEOTIDE-BINDING DOMAIN-CONTAINING PROTEIN"/>
    <property type="match status" value="1"/>
</dbReference>
<gene>
    <name evidence="3" type="ORF">BRAFLDRAFT_73330</name>
</gene>
<dbReference type="InterPro" id="IPR000595">
    <property type="entry name" value="cNMP-bd_dom"/>
</dbReference>
<accession>C3XX23</accession>
<feature type="compositionally biased region" description="Polar residues" evidence="1">
    <location>
        <begin position="16"/>
        <end position="25"/>
    </location>
</feature>
<feature type="compositionally biased region" description="Basic and acidic residues" evidence="1">
    <location>
        <begin position="390"/>
        <end position="401"/>
    </location>
</feature>
<dbReference type="SUPFAM" id="SSF51206">
    <property type="entry name" value="cAMP-binding domain-like"/>
    <property type="match status" value="2"/>
</dbReference>
<feature type="domain" description="Cyclic nucleotide-binding" evidence="2">
    <location>
        <begin position="167"/>
        <end position="229"/>
    </location>
</feature>
<evidence type="ECO:0000313" key="3">
    <source>
        <dbReference type="EMBL" id="EEN67283.1"/>
    </source>
</evidence>
<feature type="compositionally biased region" description="Low complexity" evidence="1">
    <location>
        <begin position="35"/>
        <end position="44"/>
    </location>
</feature>
<protein>
    <recommendedName>
        <fullName evidence="2">Cyclic nucleotide-binding domain-containing protein</fullName>
    </recommendedName>
</protein>
<dbReference type="STRING" id="7739.C3XX23"/>
<dbReference type="AlphaFoldDB" id="C3XX23"/>
<evidence type="ECO:0000259" key="2">
    <source>
        <dbReference type="PROSITE" id="PS50042"/>
    </source>
</evidence>
<feature type="region of interest" description="Disordered" evidence="1">
    <location>
        <begin position="385"/>
        <end position="409"/>
    </location>
</feature>
<dbReference type="eggNOG" id="KOG1113">
    <property type="taxonomic scope" value="Eukaryota"/>
</dbReference>
<name>C3XX23_BRAFL</name>
<dbReference type="EMBL" id="GG666471">
    <property type="protein sequence ID" value="EEN67283.1"/>
    <property type="molecule type" value="Genomic_DNA"/>
</dbReference>
<dbReference type="PROSITE" id="PS50042">
    <property type="entry name" value="CNMP_BINDING_3"/>
    <property type="match status" value="1"/>
</dbReference>
<dbReference type="InterPro" id="IPR018490">
    <property type="entry name" value="cNMP-bd_dom_sf"/>
</dbReference>
<dbReference type="Gene3D" id="2.60.120.10">
    <property type="entry name" value="Jelly Rolls"/>
    <property type="match status" value="2"/>
</dbReference>
<dbReference type="InParanoid" id="C3XX23"/>
<organism>
    <name type="scientific">Branchiostoma floridae</name>
    <name type="common">Florida lancelet</name>
    <name type="synonym">Amphioxus</name>
    <dbReference type="NCBI Taxonomy" id="7739"/>
    <lineage>
        <taxon>Eukaryota</taxon>
        <taxon>Metazoa</taxon>
        <taxon>Chordata</taxon>
        <taxon>Cephalochordata</taxon>
        <taxon>Leptocardii</taxon>
        <taxon>Amphioxiformes</taxon>
        <taxon>Branchiostomatidae</taxon>
        <taxon>Branchiostoma</taxon>
    </lineage>
</organism>